<dbReference type="PRINTS" id="PR00180">
    <property type="entry name" value="CRETINALDHBP"/>
</dbReference>
<dbReference type="GO" id="GO:1902936">
    <property type="term" value="F:phosphatidylinositol bisphosphate binding"/>
    <property type="evidence" value="ECO:0007669"/>
    <property type="project" value="TreeGrafter"/>
</dbReference>
<proteinExistence type="predicted"/>
<reference evidence="2" key="1">
    <citation type="submission" date="2020-03" db="EMBL/GenBank/DDBJ databases">
        <title>Transcriptomic Profiling of the Digestive Tract of the Rat Flea, Xenopsylla cheopis, Following Blood Feeding and Infection with Yersinia pestis.</title>
        <authorList>
            <person name="Bland D.M."/>
            <person name="Martens C.A."/>
            <person name="Virtaneva K."/>
            <person name="Kanakabandi K."/>
            <person name="Long D."/>
            <person name="Rosenke R."/>
            <person name="Saturday G.A."/>
            <person name="Hoyt F.H."/>
            <person name="Bruno D.P."/>
            <person name="Ribeiro J.M.C."/>
            <person name="Hinnebusch J."/>
        </authorList>
    </citation>
    <scope>NUCLEOTIDE SEQUENCE</scope>
</reference>
<dbReference type="PROSITE" id="PS50191">
    <property type="entry name" value="CRAL_TRIO"/>
    <property type="match status" value="1"/>
</dbReference>
<dbReference type="GO" id="GO:0016020">
    <property type="term" value="C:membrane"/>
    <property type="evidence" value="ECO:0007669"/>
    <property type="project" value="TreeGrafter"/>
</dbReference>
<dbReference type="SUPFAM" id="SSF52087">
    <property type="entry name" value="CRAL/TRIO domain"/>
    <property type="match status" value="1"/>
</dbReference>
<sequence length="310" mass="35245">MAPSIRPLTPELQEKAEKELGENAARLEEDLQALKEWLKKQPHIKARTDDQSLVTFLRGCKFSLQRAKEKIDLYYTMRSALPEFIRNRDPNDARTLEVMKLGVGLILPMTDGATGPRISLVRPAAYDPSKFSIVEVLRVSTMMQDYMIRNDDNMIVSGNIALLDLANVTLSHLTQMSPSIVKKMTSLGQDASPLRQKGLHYINLPSGIDQLLNLFRSFMNEKNRSRLYTHSSLESLYKHIPQKLLPKEYGGDGGTLQEITNMWVERMTKSATYFKEEDNYGTDESKRIGKPKTSEDLFGIDGSFRKLNID</sequence>
<dbReference type="AlphaFoldDB" id="A0A6M2DSN4"/>
<dbReference type="InterPro" id="IPR001251">
    <property type="entry name" value="CRAL-TRIO_dom"/>
</dbReference>
<dbReference type="Gene3D" id="3.40.525.10">
    <property type="entry name" value="CRAL-TRIO lipid binding domain"/>
    <property type="match status" value="1"/>
</dbReference>
<accession>A0A6M2DSN4</accession>
<evidence type="ECO:0000259" key="1">
    <source>
        <dbReference type="PROSITE" id="PS50191"/>
    </source>
</evidence>
<dbReference type="EMBL" id="GIIL01005579">
    <property type="protein sequence ID" value="NOV49305.1"/>
    <property type="molecule type" value="Transcribed_RNA"/>
</dbReference>
<protein>
    <submittedName>
        <fullName evidence="2">Putative phosphatidylinositol transfer protein sec14</fullName>
    </submittedName>
</protein>
<dbReference type="Pfam" id="PF00650">
    <property type="entry name" value="CRAL_TRIO"/>
    <property type="match status" value="1"/>
</dbReference>
<dbReference type="Gene3D" id="1.10.8.20">
    <property type="entry name" value="N-terminal domain of phosphatidylinositol transfer protein sec14p"/>
    <property type="match status" value="1"/>
</dbReference>
<dbReference type="InterPro" id="IPR036273">
    <property type="entry name" value="CRAL/TRIO_N_dom_sf"/>
</dbReference>
<dbReference type="InterPro" id="IPR036865">
    <property type="entry name" value="CRAL-TRIO_dom_sf"/>
</dbReference>
<name>A0A6M2DSN4_XENCH</name>
<dbReference type="PANTHER" id="PTHR10174">
    <property type="entry name" value="ALPHA-TOCOPHEROL TRANSFER PROTEIN-RELATED"/>
    <property type="match status" value="1"/>
</dbReference>
<dbReference type="InterPro" id="IPR011074">
    <property type="entry name" value="CRAL/TRIO_N_dom"/>
</dbReference>
<dbReference type="Gene3D" id="1.20.5.1200">
    <property type="entry name" value="Alpha-tocopherol transfer"/>
    <property type="match status" value="1"/>
</dbReference>
<dbReference type="SMART" id="SM01100">
    <property type="entry name" value="CRAL_TRIO_N"/>
    <property type="match status" value="1"/>
</dbReference>
<evidence type="ECO:0000313" key="2">
    <source>
        <dbReference type="EMBL" id="NOV49305.1"/>
    </source>
</evidence>
<dbReference type="CDD" id="cd00170">
    <property type="entry name" value="SEC14"/>
    <property type="match status" value="1"/>
</dbReference>
<dbReference type="SMART" id="SM00516">
    <property type="entry name" value="SEC14"/>
    <property type="match status" value="1"/>
</dbReference>
<organism evidence="2">
    <name type="scientific">Xenopsylla cheopis</name>
    <name type="common">Oriental rat flea</name>
    <name type="synonym">Pulex cheopis</name>
    <dbReference type="NCBI Taxonomy" id="163159"/>
    <lineage>
        <taxon>Eukaryota</taxon>
        <taxon>Metazoa</taxon>
        <taxon>Ecdysozoa</taxon>
        <taxon>Arthropoda</taxon>
        <taxon>Hexapoda</taxon>
        <taxon>Insecta</taxon>
        <taxon>Pterygota</taxon>
        <taxon>Neoptera</taxon>
        <taxon>Endopterygota</taxon>
        <taxon>Siphonaptera</taxon>
        <taxon>Pulicidae</taxon>
        <taxon>Xenopsyllinae</taxon>
        <taxon>Xenopsylla</taxon>
    </lineage>
</organism>
<feature type="domain" description="CRAL-TRIO" evidence="1">
    <location>
        <begin position="94"/>
        <end position="257"/>
    </location>
</feature>
<dbReference type="SUPFAM" id="SSF46938">
    <property type="entry name" value="CRAL/TRIO N-terminal domain"/>
    <property type="match status" value="1"/>
</dbReference>
<dbReference type="PANTHER" id="PTHR10174:SF216">
    <property type="entry name" value="CRAL-TRIO DOMAIN-CONTAINING PROTEIN-RELATED"/>
    <property type="match status" value="1"/>
</dbReference>